<organism evidence="2 3">
    <name type="scientific">Actinomadura fulvescens</name>
    <dbReference type="NCBI Taxonomy" id="46160"/>
    <lineage>
        <taxon>Bacteria</taxon>
        <taxon>Bacillati</taxon>
        <taxon>Actinomycetota</taxon>
        <taxon>Actinomycetes</taxon>
        <taxon>Streptosporangiales</taxon>
        <taxon>Thermomonosporaceae</taxon>
        <taxon>Actinomadura</taxon>
    </lineage>
</organism>
<evidence type="ECO:0000313" key="2">
    <source>
        <dbReference type="EMBL" id="GAA2602971.1"/>
    </source>
</evidence>
<feature type="transmembrane region" description="Helical" evidence="1">
    <location>
        <begin position="52"/>
        <end position="78"/>
    </location>
</feature>
<dbReference type="Proteomes" id="UP001501509">
    <property type="component" value="Unassembled WGS sequence"/>
</dbReference>
<comment type="caution">
    <text evidence="2">The sequence shown here is derived from an EMBL/GenBank/DDBJ whole genome shotgun (WGS) entry which is preliminary data.</text>
</comment>
<gene>
    <name evidence="2" type="ORF">GCM10010411_41180</name>
</gene>
<protein>
    <submittedName>
        <fullName evidence="2">DUF1772 domain-containing protein</fullName>
    </submittedName>
</protein>
<feature type="transmembrane region" description="Helical" evidence="1">
    <location>
        <begin position="85"/>
        <end position="106"/>
    </location>
</feature>
<name>A0ABN3PV70_9ACTN</name>
<keyword evidence="1" id="KW-0812">Transmembrane</keyword>
<evidence type="ECO:0000256" key="1">
    <source>
        <dbReference type="SAM" id="Phobius"/>
    </source>
</evidence>
<feature type="transmembrane region" description="Helical" evidence="1">
    <location>
        <begin position="12"/>
        <end position="32"/>
    </location>
</feature>
<dbReference type="RefSeq" id="WP_344543141.1">
    <property type="nucleotide sequence ID" value="NZ_BAAATD010000005.1"/>
</dbReference>
<feature type="transmembrane region" description="Helical" evidence="1">
    <location>
        <begin position="142"/>
        <end position="161"/>
    </location>
</feature>
<keyword evidence="1" id="KW-1133">Transmembrane helix</keyword>
<evidence type="ECO:0000313" key="3">
    <source>
        <dbReference type="Proteomes" id="UP001501509"/>
    </source>
</evidence>
<keyword evidence="1" id="KW-0472">Membrane</keyword>
<reference evidence="2 3" key="1">
    <citation type="journal article" date="2019" name="Int. J. Syst. Evol. Microbiol.">
        <title>The Global Catalogue of Microorganisms (GCM) 10K type strain sequencing project: providing services to taxonomists for standard genome sequencing and annotation.</title>
        <authorList>
            <consortium name="The Broad Institute Genomics Platform"/>
            <consortium name="The Broad Institute Genome Sequencing Center for Infectious Disease"/>
            <person name="Wu L."/>
            <person name="Ma J."/>
        </authorList>
    </citation>
    <scope>NUCLEOTIDE SEQUENCE [LARGE SCALE GENOMIC DNA]</scope>
    <source>
        <strain evidence="2 3">JCM 6833</strain>
    </source>
</reference>
<dbReference type="InterPro" id="IPR013901">
    <property type="entry name" value="Anthrone_oxy"/>
</dbReference>
<accession>A0ABN3PV70</accession>
<dbReference type="EMBL" id="BAAATD010000005">
    <property type="protein sequence ID" value="GAA2602971.1"/>
    <property type="molecule type" value="Genomic_DNA"/>
</dbReference>
<proteinExistence type="predicted"/>
<keyword evidence="3" id="KW-1185">Reference proteome</keyword>
<dbReference type="Pfam" id="PF08592">
    <property type="entry name" value="Anthrone_oxy"/>
    <property type="match status" value="1"/>
</dbReference>
<sequence length="169" mass="17886">MLKVLQTGSLVAAVITTGLMAGLFAAFAYAIMPGLAKVDDRAFIDSMQRINVAIINGWFMISFLGALAFAGLAAALHWKGDGRAALPWIIAGLVLYLVMFIITSAINVPMNDKLDAAGDPAKIVDLAAVRAEFESRWVAWNIVRAVTSTAALGCLAWALVLHGRVTGKG</sequence>